<dbReference type="AlphaFoldDB" id="A0A6F8YP02"/>
<reference evidence="3 4" key="2">
    <citation type="submission" date="2020-03" db="EMBL/GenBank/DDBJ databases">
        <authorList>
            <person name="Ichikawa N."/>
            <person name="Kimura A."/>
            <person name="Kitahashi Y."/>
            <person name="Uohara A."/>
        </authorList>
    </citation>
    <scope>NUCLEOTIDE SEQUENCE [LARGE SCALE GENOMIC DNA]</scope>
    <source>
        <strain evidence="3 4">NBRC 105367</strain>
    </source>
</reference>
<proteinExistence type="predicted"/>
<dbReference type="Pfam" id="PF13592">
    <property type="entry name" value="HTH_33"/>
    <property type="match status" value="1"/>
</dbReference>
<dbReference type="RefSeq" id="WP_232074986.1">
    <property type="nucleotide sequence ID" value="NZ_AP022871.1"/>
</dbReference>
<reference evidence="3 4" key="1">
    <citation type="submission" date="2020-03" db="EMBL/GenBank/DDBJ databases">
        <title>Whole genome shotgun sequence of Phytohabitans suffuscus NBRC 105367.</title>
        <authorList>
            <person name="Komaki H."/>
            <person name="Tamura T."/>
        </authorList>
    </citation>
    <scope>NUCLEOTIDE SEQUENCE [LARGE SCALE GENOMIC DNA]</scope>
    <source>
        <strain evidence="3 4">NBRC 105367</strain>
    </source>
</reference>
<dbReference type="KEGG" id="psuu:Psuf_051800"/>
<name>A0A6F8YP02_9ACTN</name>
<evidence type="ECO:0000313" key="4">
    <source>
        <dbReference type="Proteomes" id="UP000503011"/>
    </source>
</evidence>
<accession>A0A6F8YP02</accession>
<evidence type="ECO:0000259" key="2">
    <source>
        <dbReference type="Pfam" id="PF13592"/>
    </source>
</evidence>
<feature type="region of interest" description="Disordered" evidence="1">
    <location>
        <begin position="124"/>
        <end position="148"/>
    </location>
</feature>
<feature type="domain" description="Winged helix-turn helix" evidence="2">
    <location>
        <begin position="14"/>
        <end position="71"/>
    </location>
</feature>
<dbReference type="InterPro" id="IPR025959">
    <property type="entry name" value="Winged_HTH_dom"/>
</dbReference>
<organism evidence="3 4">
    <name type="scientific">Phytohabitans suffuscus</name>
    <dbReference type="NCBI Taxonomy" id="624315"/>
    <lineage>
        <taxon>Bacteria</taxon>
        <taxon>Bacillati</taxon>
        <taxon>Actinomycetota</taxon>
        <taxon>Actinomycetes</taxon>
        <taxon>Micromonosporales</taxon>
        <taxon>Micromonosporaceae</taxon>
    </lineage>
</organism>
<dbReference type="EMBL" id="AP022871">
    <property type="protein sequence ID" value="BCB87867.1"/>
    <property type="molecule type" value="Genomic_DNA"/>
</dbReference>
<keyword evidence="4" id="KW-1185">Reference proteome</keyword>
<evidence type="ECO:0000256" key="1">
    <source>
        <dbReference type="SAM" id="MobiDB-lite"/>
    </source>
</evidence>
<dbReference type="Proteomes" id="UP000503011">
    <property type="component" value="Chromosome"/>
</dbReference>
<protein>
    <recommendedName>
        <fullName evidence="2">Winged helix-turn helix domain-containing protein</fullName>
    </recommendedName>
</protein>
<evidence type="ECO:0000313" key="3">
    <source>
        <dbReference type="EMBL" id="BCB87867.1"/>
    </source>
</evidence>
<sequence>MRLELGPAAAGYGEDQRWTPAQIAALAGAMFKVRVSVTTLWEAMRRIGYSAQMPTHRAIERGEEAVARWRRYQWPAVNSRGQADAWICFADDLRPAKAATWSPCGRTLVVKVAAKGGVRGLGGRAGLLPARSPQPADLSHPDPPRPAKVIRRASANGSWLTLKDL</sequence>
<gene>
    <name evidence="3" type="ORF">Psuf_051800</name>
</gene>